<dbReference type="InterPro" id="IPR007413">
    <property type="entry name" value="YcjX-like"/>
</dbReference>
<proteinExistence type="predicted"/>
<dbReference type="PIRSF" id="PIRSF019381">
    <property type="entry name" value="YcjX"/>
    <property type="match status" value="1"/>
</dbReference>
<evidence type="ECO:0000313" key="2">
    <source>
        <dbReference type="Proteomes" id="UP001499988"/>
    </source>
</evidence>
<protein>
    <submittedName>
        <fullName evidence="1">YcjX family protein</fullName>
    </submittedName>
</protein>
<dbReference type="RefSeq" id="WP_345332168.1">
    <property type="nucleotide sequence ID" value="NZ_BAABJZ010000003.1"/>
</dbReference>
<dbReference type="Pfam" id="PF04317">
    <property type="entry name" value="DUF463"/>
    <property type="match status" value="1"/>
</dbReference>
<comment type="caution">
    <text evidence="1">The sequence shown here is derived from an EMBL/GenBank/DDBJ whole genome shotgun (WGS) entry which is preliminary data.</text>
</comment>
<organism evidence="1 2">
    <name type="scientific">Ferrimonas pelagia</name>
    <dbReference type="NCBI Taxonomy" id="1177826"/>
    <lineage>
        <taxon>Bacteria</taxon>
        <taxon>Pseudomonadati</taxon>
        <taxon>Pseudomonadota</taxon>
        <taxon>Gammaproteobacteria</taxon>
        <taxon>Alteromonadales</taxon>
        <taxon>Ferrimonadaceae</taxon>
        <taxon>Ferrimonas</taxon>
    </lineage>
</organism>
<dbReference type="CDD" id="cd02019">
    <property type="entry name" value="NK"/>
    <property type="match status" value="1"/>
</dbReference>
<dbReference type="PANTHER" id="PTHR38605:SF1">
    <property type="entry name" value="ATPASE"/>
    <property type="match status" value="1"/>
</dbReference>
<evidence type="ECO:0000313" key="1">
    <source>
        <dbReference type="EMBL" id="GAA4871978.1"/>
    </source>
</evidence>
<dbReference type="Proteomes" id="UP001499988">
    <property type="component" value="Unassembled WGS sequence"/>
</dbReference>
<name>A0ABP9EB88_9GAMM</name>
<reference evidence="2" key="1">
    <citation type="journal article" date="2019" name="Int. J. Syst. Evol. Microbiol.">
        <title>The Global Catalogue of Microorganisms (GCM) 10K type strain sequencing project: providing services to taxonomists for standard genome sequencing and annotation.</title>
        <authorList>
            <consortium name="The Broad Institute Genomics Platform"/>
            <consortium name="The Broad Institute Genome Sequencing Center for Infectious Disease"/>
            <person name="Wu L."/>
            <person name="Ma J."/>
        </authorList>
    </citation>
    <scope>NUCLEOTIDE SEQUENCE [LARGE SCALE GENOMIC DNA]</scope>
    <source>
        <strain evidence="2">JCM 18401</strain>
    </source>
</reference>
<sequence>MDAFKTQLRGLGRHAQQLAYRSLDQHLRVGITGLSGAGKTAFLTSLVHQLLHAQETHLPMWQALHEGRLLGVQRQHQPDLTLLPFDYEGAIDGLCQSPPSWPPSTRGLSEIRLALRFVPARGLKRQLTDHLTLYLDLVDYPGEWLLDLPMLSQDFAQWSAQQWRMLTSEPWDRHAAPWRARLDAVCDDSVDEIAQGYAALLSQLRSELAATYLQPGRALLPGELAGTPILAFFPLPPERFERSDDPLRDLLAARYDAYCQQVVKPFYRQHFARFDRQVVLLDTLGALDQGHAQIDQMAQSIQAIMQSFHYGPGSLLRRLFRPQIDKLLFVAGKADHITVDQHPNLLALTDSLMGESGRRARFSGGRVETMVLSAICASQQGQIDQGSGVVPVIRGLDPQHQPTTRFPGEVPKRLPSAGFWQQQGFDFATLAPPRLERPQSALPHMRMDHLIEWMLGDKMR</sequence>
<gene>
    <name evidence="1" type="ORF">GCM10023333_00940</name>
</gene>
<dbReference type="PANTHER" id="PTHR38605">
    <property type="entry name" value="ATPASE-RELATED"/>
    <property type="match status" value="1"/>
</dbReference>
<accession>A0ABP9EB88</accession>
<keyword evidence="2" id="KW-1185">Reference proteome</keyword>
<dbReference type="EMBL" id="BAABJZ010000003">
    <property type="protein sequence ID" value="GAA4871978.1"/>
    <property type="molecule type" value="Genomic_DNA"/>
</dbReference>